<evidence type="ECO:0000256" key="1">
    <source>
        <dbReference type="SAM" id="MobiDB-lite"/>
    </source>
</evidence>
<protein>
    <recommendedName>
        <fullName evidence="4">Helix-turn-helix domain-containing protein</fullName>
    </recommendedName>
</protein>
<feature type="region of interest" description="Disordered" evidence="1">
    <location>
        <begin position="1"/>
        <end position="20"/>
    </location>
</feature>
<dbReference type="SUPFAM" id="SSF46955">
    <property type="entry name" value="Putative DNA-binding domain"/>
    <property type="match status" value="1"/>
</dbReference>
<name>A0A1N7FDQ6_9NOCA</name>
<dbReference type="InterPro" id="IPR009061">
    <property type="entry name" value="DNA-bd_dom_put_sf"/>
</dbReference>
<sequence>MPTVDQARIESETPPLPELATPPQVAEYLHTSVAALSQDRYHHTGIPYVKYGRRVLYRWADVQAYVDSNTVDPGAA</sequence>
<keyword evidence="3" id="KW-1185">Reference proteome</keyword>
<dbReference type="EMBL" id="FTNT01000005">
    <property type="protein sequence ID" value="SIR98461.1"/>
    <property type="molecule type" value="Genomic_DNA"/>
</dbReference>
<reference evidence="2 3" key="1">
    <citation type="submission" date="2017-01" db="EMBL/GenBank/DDBJ databases">
        <authorList>
            <person name="Mah S.A."/>
            <person name="Swanson W.J."/>
            <person name="Moy G.W."/>
            <person name="Vacquier V.D."/>
        </authorList>
    </citation>
    <scope>NUCLEOTIDE SEQUENCE [LARGE SCALE GENOMIC DNA]</scope>
    <source>
        <strain evidence="2 3">CPCC 203464</strain>
    </source>
</reference>
<evidence type="ECO:0000313" key="3">
    <source>
        <dbReference type="Proteomes" id="UP000186218"/>
    </source>
</evidence>
<gene>
    <name evidence="2" type="ORF">SAMN05445060_1969</name>
</gene>
<accession>A0A1N7FDQ6</accession>
<organism evidence="2 3">
    <name type="scientific">Williamsia sterculiae</name>
    <dbReference type="NCBI Taxonomy" id="1344003"/>
    <lineage>
        <taxon>Bacteria</taxon>
        <taxon>Bacillati</taxon>
        <taxon>Actinomycetota</taxon>
        <taxon>Actinomycetes</taxon>
        <taxon>Mycobacteriales</taxon>
        <taxon>Nocardiaceae</taxon>
        <taxon>Williamsia</taxon>
    </lineage>
</organism>
<dbReference type="Proteomes" id="UP000186218">
    <property type="component" value="Unassembled WGS sequence"/>
</dbReference>
<evidence type="ECO:0008006" key="4">
    <source>
        <dbReference type="Google" id="ProtNLM"/>
    </source>
</evidence>
<evidence type="ECO:0000313" key="2">
    <source>
        <dbReference type="EMBL" id="SIR98461.1"/>
    </source>
</evidence>
<dbReference type="OrthoDB" id="5524782at2"/>
<dbReference type="STRING" id="1344003.SAMN05445060_1969"/>
<dbReference type="AlphaFoldDB" id="A0A1N7FDQ6"/>
<proteinExistence type="predicted"/>